<proteinExistence type="predicted"/>
<reference evidence="2" key="1">
    <citation type="journal article" date="2019" name="Int. J. Syst. Evol. Microbiol.">
        <title>The Global Catalogue of Microorganisms (GCM) 10K type strain sequencing project: providing services to taxonomists for standard genome sequencing and annotation.</title>
        <authorList>
            <consortium name="The Broad Institute Genomics Platform"/>
            <consortium name="The Broad Institute Genome Sequencing Center for Infectious Disease"/>
            <person name="Wu L."/>
            <person name="Ma J."/>
        </authorList>
    </citation>
    <scope>NUCLEOTIDE SEQUENCE [LARGE SCALE GENOMIC DNA]</scope>
    <source>
        <strain evidence="2">KCTC 32239</strain>
    </source>
</reference>
<sequence length="162" mass="18082">MSVKLISILILSLIPSVVFAKHVYPKSLKTVENGTTYVLQEDYKFQEKSATFTLSAGSFKLAYEDSSAHYLIGLTPQCLEMRVVPPKYPENAWSDKWDCGIFLPKDDKKGAAFFMIRKTPNEPKSSNQGPIIDAIIKAGYGSFDFPTSTHKDAVLRSKLVVQ</sequence>
<dbReference type="EMBL" id="BMYZ01000003">
    <property type="protein sequence ID" value="GGY84519.1"/>
    <property type="molecule type" value="Genomic_DNA"/>
</dbReference>
<name>A0ABQ3B8D5_9GAMM</name>
<accession>A0ABQ3B8D5</accession>
<dbReference type="RefSeq" id="WP_189420388.1">
    <property type="nucleotide sequence ID" value="NZ_BMYZ01000003.1"/>
</dbReference>
<evidence type="ECO:0000313" key="2">
    <source>
        <dbReference type="Proteomes" id="UP000619761"/>
    </source>
</evidence>
<keyword evidence="2" id="KW-1185">Reference proteome</keyword>
<organism evidence="1 2">
    <name type="scientific">Cellvibrio zantedeschiae</name>
    <dbReference type="NCBI Taxonomy" id="1237077"/>
    <lineage>
        <taxon>Bacteria</taxon>
        <taxon>Pseudomonadati</taxon>
        <taxon>Pseudomonadota</taxon>
        <taxon>Gammaproteobacteria</taxon>
        <taxon>Cellvibrionales</taxon>
        <taxon>Cellvibrionaceae</taxon>
        <taxon>Cellvibrio</taxon>
    </lineage>
</organism>
<comment type="caution">
    <text evidence="1">The sequence shown here is derived from an EMBL/GenBank/DDBJ whole genome shotgun (WGS) entry which is preliminary data.</text>
</comment>
<dbReference type="Proteomes" id="UP000619761">
    <property type="component" value="Unassembled WGS sequence"/>
</dbReference>
<protein>
    <submittedName>
        <fullName evidence="1">Uncharacterized protein</fullName>
    </submittedName>
</protein>
<evidence type="ECO:0000313" key="1">
    <source>
        <dbReference type="EMBL" id="GGY84519.1"/>
    </source>
</evidence>
<gene>
    <name evidence="1" type="ORF">GCM10011613_31830</name>
</gene>